<dbReference type="EMBL" id="AEOH01000019">
    <property type="protein sequence ID" value="EFS98008.1"/>
    <property type="molecule type" value="Genomic_DNA"/>
</dbReference>
<gene>
    <name evidence="1" type="ORF">HMPREF1977_0684</name>
</gene>
<evidence type="ECO:0000313" key="1">
    <source>
        <dbReference type="EMBL" id="EFS98008.1"/>
    </source>
</evidence>
<dbReference type="RefSeq" id="WP_002672242.1">
    <property type="nucleotide sequence ID" value="NZ_GL573160.1"/>
</dbReference>
<dbReference type="HOGENOM" id="CLU_2583244_0_0_10"/>
<comment type="caution">
    <text evidence="1">The sequence shown here is derived from an EMBL/GenBank/DDBJ whole genome shotgun (WGS) entry which is preliminary data.</text>
</comment>
<accession>E4MQM4</accession>
<evidence type="ECO:0000313" key="2">
    <source>
        <dbReference type="Proteomes" id="UP000005391"/>
    </source>
</evidence>
<proteinExistence type="predicted"/>
<sequence length="80" mass="9237">MNKNKRTIQFTGRAGLLYTDESGNIFKVNTEMLASKDYDMVIYVEDIVNINKNINLTMAEKKNVAIQIIELTKGIKWLIR</sequence>
<dbReference type="Proteomes" id="UP000005391">
    <property type="component" value="Unassembled WGS sequence"/>
</dbReference>
<dbReference type="AlphaFoldDB" id="E4MQM4"/>
<dbReference type="eggNOG" id="ENOG5032UGM">
    <property type="taxonomic scope" value="Bacteria"/>
</dbReference>
<name>E4MQM4_CAPOC</name>
<reference evidence="1 2" key="1">
    <citation type="submission" date="2010-10" db="EMBL/GenBank/DDBJ databases">
        <authorList>
            <person name="Muzny D."/>
            <person name="Qin X."/>
            <person name="Deng J."/>
            <person name="Jiang H."/>
            <person name="Liu Y."/>
            <person name="Qu J."/>
            <person name="Song X.-Z."/>
            <person name="Zhang L."/>
            <person name="Thornton R."/>
            <person name="Coyle M."/>
            <person name="Francisco L."/>
            <person name="Jackson L."/>
            <person name="Javaid M."/>
            <person name="Korchina V."/>
            <person name="Kovar C."/>
            <person name="Mata R."/>
            <person name="Mathew T."/>
            <person name="Ngo R."/>
            <person name="Nguyen L."/>
            <person name="Nguyen N."/>
            <person name="Okwuonu G."/>
            <person name="Ongeri F."/>
            <person name="Pham C."/>
            <person name="Simmons D."/>
            <person name="Wilczek-Boney K."/>
            <person name="Hale W."/>
            <person name="Jakkamsetti A."/>
            <person name="Pham P."/>
            <person name="Ruth R."/>
            <person name="San Lucas F."/>
            <person name="Warren J."/>
            <person name="Zhang J."/>
            <person name="Zhao Z."/>
            <person name="Zhou C."/>
            <person name="Zhu D."/>
            <person name="Lee S."/>
            <person name="Bess C."/>
            <person name="Blankenburg K."/>
            <person name="Forbes L."/>
            <person name="Fu Q."/>
            <person name="Gubbala S."/>
            <person name="Hirani K."/>
            <person name="Jayaseelan J.C."/>
            <person name="Lara F."/>
            <person name="Munidasa M."/>
            <person name="Palculict T."/>
            <person name="Patil S."/>
            <person name="Pu L.-L."/>
            <person name="Saada N."/>
            <person name="Tang L."/>
            <person name="Weissenberger G."/>
            <person name="Zhu Y."/>
            <person name="Hemphill L."/>
            <person name="Shang Y."/>
            <person name="Youmans B."/>
            <person name="Ayvaz T."/>
            <person name="Ross M."/>
            <person name="Santibanez J."/>
            <person name="Aqrawi P."/>
            <person name="Gross S."/>
            <person name="Joshi V."/>
            <person name="Fowler G."/>
            <person name="Nazareth L."/>
            <person name="Reid J."/>
            <person name="Worley K."/>
            <person name="Petrosino J."/>
            <person name="Highlander S."/>
            <person name="Gibbs R."/>
        </authorList>
    </citation>
    <scope>NUCLEOTIDE SEQUENCE [LARGE SCALE GENOMIC DNA]</scope>
    <source>
        <strain evidence="1 2">F0287</strain>
    </source>
</reference>
<protein>
    <submittedName>
        <fullName evidence="1">Uncharacterized protein</fullName>
    </submittedName>
</protein>
<organism evidence="1 2">
    <name type="scientific">Capnocytophaga ochracea F0287</name>
    <dbReference type="NCBI Taxonomy" id="873517"/>
    <lineage>
        <taxon>Bacteria</taxon>
        <taxon>Pseudomonadati</taxon>
        <taxon>Bacteroidota</taxon>
        <taxon>Flavobacteriia</taxon>
        <taxon>Flavobacteriales</taxon>
        <taxon>Flavobacteriaceae</taxon>
        <taxon>Capnocytophaga</taxon>
    </lineage>
</organism>